<evidence type="ECO:0000313" key="4">
    <source>
        <dbReference type="EMBL" id="EGT44031.1"/>
    </source>
</evidence>
<dbReference type="Gene3D" id="3.30.160.60">
    <property type="entry name" value="Classic Zinc Finger"/>
    <property type="match status" value="1"/>
</dbReference>
<gene>
    <name evidence="4" type="ORF">CAEBREN_12602</name>
</gene>
<feature type="compositionally biased region" description="Low complexity" evidence="2">
    <location>
        <begin position="133"/>
        <end position="157"/>
    </location>
</feature>
<dbReference type="eggNOG" id="KOG1721">
    <property type="taxonomic scope" value="Eukaryota"/>
</dbReference>
<organism evidence="5">
    <name type="scientific">Caenorhabditis brenneri</name>
    <name type="common">Nematode worm</name>
    <dbReference type="NCBI Taxonomy" id="135651"/>
    <lineage>
        <taxon>Eukaryota</taxon>
        <taxon>Metazoa</taxon>
        <taxon>Ecdysozoa</taxon>
        <taxon>Nematoda</taxon>
        <taxon>Chromadorea</taxon>
        <taxon>Rhabditida</taxon>
        <taxon>Rhabditina</taxon>
        <taxon>Rhabditomorpha</taxon>
        <taxon>Rhabditoidea</taxon>
        <taxon>Rhabditidae</taxon>
        <taxon>Peloderinae</taxon>
        <taxon>Caenorhabditis</taxon>
    </lineage>
</organism>
<dbReference type="OrthoDB" id="6077919at2759"/>
<keyword evidence="1" id="KW-0479">Metal-binding</keyword>
<dbReference type="InterPro" id="IPR036236">
    <property type="entry name" value="Znf_C2H2_sf"/>
</dbReference>
<evidence type="ECO:0000256" key="1">
    <source>
        <dbReference type="PROSITE-ProRule" id="PRU00042"/>
    </source>
</evidence>
<dbReference type="SMART" id="SM00355">
    <property type="entry name" value="ZnF_C2H2"/>
    <property type="match status" value="2"/>
</dbReference>
<dbReference type="EMBL" id="GL379812">
    <property type="protein sequence ID" value="EGT44031.1"/>
    <property type="molecule type" value="Genomic_DNA"/>
</dbReference>
<feature type="domain" description="C2H2-type" evidence="3">
    <location>
        <begin position="19"/>
        <end position="46"/>
    </location>
</feature>
<keyword evidence="1" id="KW-0862">Zinc</keyword>
<protein>
    <recommendedName>
        <fullName evidence="3">C2H2-type domain-containing protein</fullName>
    </recommendedName>
</protein>
<dbReference type="AlphaFoldDB" id="G0MU72"/>
<evidence type="ECO:0000256" key="2">
    <source>
        <dbReference type="SAM" id="MobiDB-lite"/>
    </source>
</evidence>
<evidence type="ECO:0000313" key="5">
    <source>
        <dbReference type="Proteomes" id="UP000008068"/>
    </source>
</evidence>
<dbReference type="SUPFAM" id="SSF57667">
    <property type="entry name" value="beta-beta-alpha zinc fingers"/>
    <property type="match status" value="1"/>
</dbReference>
<sequence>MSVRKSIDQLKHPHLKGEFACTTCPRVFLHRASLNKHRYQCSKQHTCLLCGIQIGQIDALRQHMEVSHGVSNIFTCACCAFTFLDRKVRMEHCEQLELTGTVDESKVIATAGQLPGSLLPKKTQGYPKEKRSGSLSPGSSSSSSTVNSTSPTPTVSPKDFPKPEIPVEIVEEPMDEFQSLTSEIIGKMLDNGWYSDEQLVLPETWEKMVGDAQKMAQEAFMKTGEQQKRGIKRARVE</sequence>
<dbReference type="PROSITE" id="PS00028">
    <property type="entry name" value="ZINC_FINGER_C2H2_1"/>
    <property type="match status" value="1"/>
</dbReference>
<name>G0MU72_CAEBE</name>
<reference evidence="5" key="1">
    <citation type="submission" date="2011-07" db="EMBL/GenBank/DDBJ databases">
        <authorList>
            <consortium name="Caenorhabditis brenneri Sequencing and Analysis Consortium"/>
            <person name="Wilson R.K."/>
        </authorList>
    </citation>
    <scope>NUCLEOTIDE SEQUENCE [LARGE SCALE GENOMIC DNA]</scope>
    <source>
        <strain evidence="5">PB2801</strain>
    </source>
</reference>
<dbReference type="FunCoup" id="G0MU72">
    <property type="interactions" value="308"/>
</dbReference>
<accession>G0MU72</accession>
<proteinExistence type="predicted"/>
<dbReference type="STRING" id="135651.G0MU72"/>
<dbReference type="HOGENOM" id="CLU_098769_0_0_1"/>
<dbReference type="GO" id="GO:0008270">
    <property type="term" value="F:zinc ion binding"/>
    <property type="evidence" value="ECO:0007669"/>
    <property type="project" value="UniProtKB-KW"/>
</dbReference>
<keyword evidence="1" id="KW-0863">Zinc-finger</keyword>
<dbReference type="Proteomes" id="UP000008068">
    <property type="component" value="Unassembled WGS sequence"/>
</dbReference>
<dbReference type="PROSITE" id="PS50157">
    <property type="entry name" value="ZINC_FINGER_C2H2_2"/>
    <property type="match status" value="1"/>
</dbReference>
<dbReference type="InParanoid" id="G0MU72"/>
<evidence type="ECO:0000259" key="3">
    <source>
        <dbReference type="PROSITE" id="PS50157"/>
    </source>
</evidence>
<feature type="region of interest" description="Disordered" evidence="2">
    <location>
        <begin position="116"/>
        <end position="162"/>
    </location>
</feature>
<dbReference type="InterPro" id="IPR013087">
    <property type="entry name" value="Znf_C2H2_type"/>
</dbReference>
<keyword evidence="5" id="KW-1185">Reference proteome</keyword>